<organism evidence="2 3">
    <name type="scientific">Undibacterium luofuense</name>
    <dbReference type="NCBI Taxonomy" id="2828733"/>
    <lineage>
        <taxon>Bacteria</taxon>
        <taxon>Pseudomonadati</taxon>
        <taxon>Pseudomonadota</taxon>
        <taxon>Betaproteobacteria</taxon>
        <taxon>Burkholderiales</taxon>
        <taxon>Oxalobacteraceae</taxon>
        <taxon>Undibacterium</taxon>
    </lineage>
</organism>
<protein>
    <submittedName>
        <fullName evidence="2">TIGR01841 family phasin</fullName>
    </submittedName>
</protein>
<dbReference type="AlphaFoldDB" id="A0A941DN24"/>
<evidence type="ECO:0000259" key="1">
    <source>
        <dbReference type="Pfam" id="PF09361"/>
    </source>
</evidence>
<dbReference type="InterPro" id="IPR010127">
    <property type="entry name" value="Phasin_subfam-1"/>
</dbReference>
<evidence type="ECO:0000313" key="3">
    <source>
        <dbReference type="Proteomes" id="UP000680067"/>
    </source>
</evidence>
<name>A0A941DN24_9BURK</name>
<dbReference type="EMBL" id="JAGSPN010000008">
    <property type="protein sequence ID" value="MBR7782810.1"/>
    <property type="molecule type" value="Genomic_DNA"/>
</dbReference>
<comment type="caution">
    <text evidence="2">The sequence shown here is derived from an EMBL/GenBank/DDBJ whole genome shotgun (WGS) entry which is preliminary data.</text>
</comment>
<keyword evidence="3" id="KW-1185">Reference proteome</keyword>
<evidence type="ECO:0000313" key="2">
    <source>
        <dbReference type="EMBL" id="MBR7782810.1"/>
    </source>
</evidence>
<accession>A0A941DN24</accession>
<reference evidence="2" key="1">
    <citation type="submission" date="2021-04" db="EMBL/GenBank/DDBJ databases">
        <title>novel species isolated from subtropical streams in China.</title>
        <authorList>
            <person name="Lu H."/>
        </authorList>
    </citation>
    <scope>NUCLEOTIDE SEQUENCE</scope>
    <source>
        <strain evidence="2">LFS511W</strain>
    </source>
</reference>
<proteinExistence type="predicted"/>
<feature type="domain" description="Phasin" evidence="1">
    <location>
        <begin position="16"/>
        <end position="106"/>
    </location>
</feature>
<dbReference type="RefSeq" id="WP_212688117.1">
    <property type="nucleotide sequence ID" value="NZ_JAGSPN010000008.1"/>
</dbReference>
<sequence>MFSVPEPLSTASKASLDAQLNLLRAAGSQSLEQSARLLDLQLSTFRQGLDEQSRRTRDVMHAADPQAFWQAVSQQPDTGIWLNYSKRLTAIASASQSELTKIANQQAQDTLEKSLALFDVMSKNLPQGSEPWVAMMRSGSNQAAAQLENFQKLTRNLAESFEANLNQAGAQVEKAVKAASTIKKS</sequence>
<dbReference type="Proteomes" id="UP000680067">
    <property type="component" value="Unassembled WGS sequence"/>
</dbReference>
<dbReference type="NCBIfam" id="TIGR01841">
    <property type="entry name" value="phasin"/>
    <property type="match status" value="1"/>
</dbReference>
<dbReference type="Pfam" id="PF09361">
    <property type="entry name" value="Phasin_2"/>
    <property type="match status" value="1"/>
</dbReference>
<dbReference type="InterPro" id="IPR018968">
    <property type="entry name" value="Phasin"/>
</dbReference>
<gene>
    <name evidence="2" type="primary">phaP</name>
    <name evidence="2" type="ORF">KDM89_11695</name>
</gene>